<feature type="non-terminal residue" evidence="1">
    <location>
        <position position="104"/>
    </location>
</feature>
<sequence length="104" mass="11647">ENDQGSHNRSIDLVQSPVLEDLQVDGPKISLTIHSHQPVEVIELQLKGLDGDTEWKTLNVPVPQSSNPHEYQVDYSLENDLTDGGKYEVTVKVKNDKSWSAHTN</sequence>
<evidence type="ECO:0000313" key="1">
    <source>
        <dbReference type="EMBL" id="JAA89496.1"/>
    </source>
</evidence>
<accession>S4PAX9</accession>
<reference evidence="1" key="1">
    <citation type="journal article" date="2013" name="BMC Genomics">
        <title>Unscrambling butterfly oogenesis.</title>
        <authorList>
            <person name="Carter J.M."/>
            <person name="Baker S.C."/>
            <person name="Pink R."/>
            <person name="Carter D.R."/>
            <person name="Collins A."/>
            <person name="Tomlin J."/>
            <person name="Gibbs M."/>
            <person name="Breuker C.J."/>
        </authorList>
    </citation>
    <scope>NUCLEOTIDE SEQUENCE</scope>
    <source>
        <tissue evidence="1">Ovary</tissue>
    </source>
</reference>
<dbReference type="EMBL" id="GAIX01003064">
    <property type="protein sequence ID" value="JAA89496.1"/>
    <property type="molecule type" value="Transcribed_RNA"/>
</dbReference>
<reference evidence="1" key="2">
    <citation type="submission" date="2013-05" db="EMBL/GenBank/DDBJ databases">
        <authorList>
            <person name="Carter J.-M."/>
            <person name="Baker S.C."/>
            <person name="Pink R."/>
            <person name="Carter D.R.F."/>
            <person name="Collins A."/>
            <person name="Tomlin J."/>
            <person name="Gibbs M."/>
            <person name="Breuker C.J."/>
        </authorList>
    </citation>
    <scope>NUCLEOTIDE SEQUENCE</scope>
    <source>
        <tissue evidence="1">Ovary</tissue>
    </source>
</reference>
<organism evidence="1">
    <name type="scientific">Pararge aegeria</name>
    <name type="common">speckled wood butterfly</name>
    <dbReference type="NCBI Taxonomy" id="116150"/>
    <lineage>
        <taxon>Eukaryota</taxon>
        <taxon>Metazoa</taxon>
        <taxon>Ecdysozoa</taxon>
        <taxon>Arthropoda</taxon>
        <taxon>Hexapoda</taxon>
        <taxon>Insecta</taxon>
        <taxon>Pterygota</taxon>
        <taxon>Neoptera</taxon>
        <taxon>Endopterygota</taxon>
        <taxon>Lepidoptera</taxon>
        <taxon>Glossata</taxon>
        <taxon>Ditrysia</taxon>
        <taxon>Papilionoidea</taxon>
        <taxon>Nymphalidae</taxon>
        <taxon>Satyrinae</taxon>
        <taxon>Satyrini</taxon>
        <taxon>Parargina</taxon>
        <taxon>Pararge</taxon>
    </lineage>
</organism>
<dbReference type="AlphaFoldDB" id="S4PAX9"/>
<feature type="non-terminal residue" evidence="1">
    <location>
        <position position="1"/>
    </location>
</feature>
<proteinExistence type="predicted"/>
<name>S4PAX9_9NEOP</name>
<protein>
    <submittedName>
        <fullName evidence="1">Uncharacterized protein</fullName>
    </submittedName>
</protein>